<evidence type="ECO:0000313" key="2">
    <source>
        <dbReference type="Proteomes" id="UP001165960"/>
    </source>
</evidence>
<sequence length="105" mass="11493">MAFFTKYSSYKCVILNSGITNAPSTFVTFMNKVFTPHIGKNTLVYLVLNAAIHHVLILPSLGYFEDESLSFAFALQNEAGSALGNTIVQFPDLMQLTCPTHACGK</sequence>
<name>A0ACC2S6F1_9FUNG</name>
<evidence type="ECO:0000313" key="1">
    <source>
        <dbReference type="EMBL" id="KAJ9057920.1"/>
    </source>
</evidence>
<gene>
    <name evidence="1" type="ORF">DSO57_1017921</name>
</gene>
<keyword evidence="2" id="KW-1185">Reference proteome</keyword>
<dbReference type="EMBL" id="QTSX02005756">
    <property type="protein sequence ID" value="KAJ9057920.1"/>
    <property type="molecule type" value="Genomic_DNA"/>
</dbReference>
<protein>
    <submittedName>
        <fullName evidence="1">Uncharacterized protein</fullName>
    </submittedName>
</protein>
<reference evidence="1" key="1">
    <citation type="submission" date="2022-04" db="EMBL/GenBank/DDBJ databases">
        <title>Genome of the entomopathogenic fungus Entomophthora muscae.</title>
        <authorList>
            <person name="Elya C."/>
            <person name="Lovett B.R."/>
            <person name="Lee E."/>
            <person name="Macias A.M."/>
            <person name="Hajek A.E."/>
            <person name="De Bivort B.L."/>
            <person name="Kasson M.T."/>
            <person name="De Fine Licht H.H."/>
            <person name="Stajich J.E."/>
        </authorList>
    </citation>
    <scope>NUCLEOTIDE SEQUENCE</scope>
    <source>
        <strain evidence="1">Berkeley</strain>
    </source>
</reference>
<organism evidence="1 2">
    <name type="scientific">Entomophthora muscae</name>
    <dbReference type="NCBI Taxonomy" id="34485"/>
    <lineage>
        <taxon>Eukaryota</taxon>
        <taxon>Fungi</taxon>
        <taxon>Fungi incertae sedis</taxon>
        <taxon>Zoopagomycota</taxon>
        <taxon>Entomophthoromycotina</taxon>
        <taxon>Entomophthoromycetes</taxon>
        <taxon>Entomophthorales</taxon>
        <taxon>Entomophthoraceae</taxon>
        <taxon>Entomophthora</taxon>
    </lineage>
</organism>
<proteinExistence type="predicted"/>
<comment type="caution">
    <text evidence="1">The sequence shown here is derived from an EMBL/GenBank/DDBJ whole genome shotgun (WGS) entry which is preliminary data.</text>
</comment>
<accession>A0ACC2S6F1</accession>
<dbReference type="Proteomes" id="UP001165960">
    <property type="component" value="Unassembled WGS sequence"/>
</dbReference>